<dbReference type="GO" id="GO:0022857">
    <property type="term" value="F:transmembrane transporter activity"/>
    <property type="evidence" value="ECO:0007669"/>
    <property type="project" value="InterPro"/>
</dbReference>
<dbReference type="PATRIC" id="fig|1423726.3.peg.2265"/>
<dbReference type="PROSITE" id="PS50850">
    <property type="entry name" value="MFS"/>
    <property type="match status" value="1"/>
</dbReference>
<feature type="transmembrane region" description="Helical" evidence="6">
    <location>
        <begin position="247"/>
        <end position="268"/>
    </location>
</feature>
<dbReference type="SUPFAM" id="SSF103473">
    <property type="entry name" value="MFS general substrate transporter"/>
    <property type="match status" value="1"/>
</dbReference>
<accession>A0A0R1H1J1</accession>
<keyword evidence="3 6" id="KW-0812">Transmembrane</keyword>
<proteinExistence type="predicted"/>
<evidence type="ECO:0000256" key="1">
    <source>
        <dbReference type="ARBA" id="ARBA00004651"/>
    </source>
</evidence>
<dbReference type="GO" id="GO:0005886">
    <property type="term" value="C:plasma membrane"/>
    <property type="evidence" value="ECO:0007669"/>
    <property type="project" value="UniProtKB-SubCell"/>
</dbReference>
<organism evidence="8 9">
    <name type="scientific">Loigolactobacillus bifermentans DSM 20003</name>
    <dbReference type="NCBI Taxonomy" id="1423726"/>
    <lineage>
        <taxon>Bacteria</taxon>
        <taxon>Bacillati</taxon>
        <taxon>Bacillota</taxon>
        <taxon>Bacilli</taxon>
        <taxon>Lactobacillales</taxon>
        <taxon>Lactobacillaceae</taxon>
        <taxon>Loigolactobacillus</taxon>
    </lineage>
</organism>
<feature type="transmembrane region" description="Helical" evidence="6">
    <location>
        <begin position="194"/>
        <end position="215"/>
    </location>
</feature>
<evidence type="ECO:0000256" key="6">
    <source>
        <dbReference type="SAM" id="Phobius"/>
    </source>
</evidence>
<dbReference type="InterPro" id="IPR036259">
    <property type="entry name" value="MFS_trans_sf"/>
</dbReference>
<feature type="transmembrane region" description="Helical" evidence="6">
    <location>
        <begin position="157"/>
        <end position="174"/>
    </location>
</feature>
<gene>
    <name evidence="8" type="ORF">FC07_GL002180</name>
</gene>
<evidence type="ECO:0000313" key="9">
    <source>
        <dbReference type="Proteomes" id="UP000051461"/>
    </source>
</evidence>
<protein>
    <submittedName>
        <fullName evidence="8">MFS family major facilitator transporter, multidrug cation symporter</fullName>
    </submittedName>
</protein>
<keyword evidence="4 6" id="KW-1133">Transmembrane helix</keyword>
<sequence length="356" mass="38001">MQMVILNIYDKSEQGLAMGLAGLVVGMSPAIGPTLTGWILDKSHTILGLTISASWRTMFVIPLIIFVIALILSPFLIKNVLPTKHVKLDVLSLAQSSIGFGLFLIGFTNVASDGWGDWKNVILPIIVGITLIGWFAGRQLHLKQPFLDIRVFKSANFSYTTLAVVLVTMAMYGVEMVLPTYLQNVHGMTPLHSGLTLLPGALLMGFMSPIAGLLYNKVGVKPLALAGFALLGIGTLPFVFINAATPATVITIMYTLRMVGVGLALMPLTTAAMAALPLDKATDGTAANNTARQVSSSVVVAILTSVVQNVTANHMPTHATKLADPLRYAQHACPGSKSPLSLAWSLPLSAYWPWVL</sequence>
<evidence type="ECO:0000259" key="7">
    <source>
        <dbReference type="PROSITE" id="PS50850"/>
    </source>
</evidence>
<keyword evidence="9" id="KW-1185">Reference proteome</keyword>
<comment type="subcellular location">
    <subcellularLocation>
        <location evidence="1">Cell membrane</location>
        <topology evidence="1">Multi-pass membrane protein</topology>
    </subcellularLocation>
</comment>
<comment type="caution">
    <text evidence="8">The sequence shown here is derived from an EMBL/GenBank/DDBJ whole genome shotgun (WGS) entry which is preliminary data.</text>
</comment>
<dbReference type="STRING" id="1423726.FC07_GL002180"/>
<keyword evidence="5 6" id="KW-0472">Membrane</keyword>
<dbReference type="Proteomes" id="UP000051461">
    <property type="component" value="Unassembled WGS sequence"/>
</dbReference>
<name>A0A0R1H1J1_9LACO</name>
<dbReference type="AlphaFoldDB" id="A0A0R1H1J1"/>
<dbReference type="EMBL" id="AZDA01000033">
    <property type="protein sequence ID" value="KRK39865.1"/>
    <property type="molecule type" value="Genomic_DNA"/>
</dbReference>
<evidence type="ECO:0000313" key="8">
    <source>
        <dbReference type="EMBL" id="KRK39865.1"/>
    </source>
</evidence>
<dbReference type="Gene3D" id="1.20.1250.20">
    <property type="entry name" value="MFS general substrate transporter like domains"/>
    <property type="match status" value="2"/>
</dbReference>
<dbReference type="Pfam" id="PF07690">
    <property type="entry name" value="MFS_1"/>
    <property type="match status" value="1"/>
</dbReference>
<feature type="transmembrane region" description="Helical" evidence="6">
    <location>
        <begin position="59"/>
        <end position="77"/>
    </location>
</feature>
<keyword evidence="2" id="KW-0813">Transport</keyword>
<reference evidence="8 9" key="1">
    <citation type="journal article" date="2015" name="Genome Announc.">
        <title>Expanding the biotechnology potential of lactobacilli through comparative genomics of 213 strains and associated genera.</title>
        <authorList>
            <person name="Sun Z."/>
            <person name="Harris H.M."/>
            <person name="McCann A."/>
            <person name="Guo C."/>
            <person name="Argimon S."/>
            <person name="Zhang W."/>
            <person name="Yang X."/>
            <person name="Jeffery I.B."/>
            <person name="Cooney J.C."/>
            <person name="Kagawa T.F."/>
            <person name="Liu W."/>
            <person name="Song Y."/>
            <person name="Salvetti E."/>
            <person name="Wrobel A."/>
            <person name="Rasinkangas P."/>
            <person name="Parkhill J."/>
            <person name="Rea M.C."/>
            <person name="O'Sullivan O."/>
            <person name="Ritari J."/>
            <person name="Douillard F.P."/>
            <person name="Paul Ross R."/>
            <person name="Yang R."/>
            <person name="Briner A.E."/>
            <person name="Felis G.E."/>
            <person name="de Vos W.M."/>
            <person name="Barrangou R."/>
            <person name="Klaenhammer T.R."/>
            <person name="Caufield P.W."/>
            <person name="Cui Y."/>
            <person name="Zhang H."/>
            <person name="O'Toole P.W."/>
        </authorList>
    </citation>
    <scope>NUCLEOTIDE SEQUENCE [LARGE SCALE GENOMIC DNA]</scope>
    <source>
        <strain evidence="8 9">DSM 20003</strain>
    </source>
</reference>
<dbReference type="PANTHER" id="PTHR42718:SF24">
    <property type="entry name" value="MAJOR FACILITATOR SUPERFAMILY (MFS) PROFILE DOMAIN-CONTAINING PROTEIN"/>
    <property type="match status" value="1"/>
</dbReference>
<feature type="transmembrane region" description="Helical" evidence="6">
    <location>
        <begin position="222"/>
        <end position="241"/>
    </location>
</feature>
<dbReference type="OrthoDB" id="9816041at2"/>
<feature type="transmembrane region" description="Helical" evidence="6">
    <location>
        <begin position="89"/>
        <end position="112"/>
    </location>
</feature>
<dbReference type="InterPro" id="IPR011701">
    <property type="entry name" value="MFS"/>
</dbReference>
<evidence type="ECO:0000256" key="2">
    <source>
        <dbReference type="ARBA" id="ARBA00022448"/>
    </source>
</evidence>
<feature type="transmembrane region" description="Helical" evidence="6">
    <location>
        <begin position="20"/>
        <end position="39"/>
    </location>
</feature>
<feature type="transmembrane region" description="Helical" evidence="6">
    <location>
        <begin position="118"/>
        <end position="136"/>
    </location>
</feature>
<dbReference type="RefSeq" id="WP_155797797.1">
    <property type="nucleotide sequence ID" value="NZ_AZDA01000033.1"/>
</dbReference>
<dbReference type="PANTHER" id="PTHR42718">
    <property type="entry name" value="MAJOR FACILITATOR SUPERFAMILY MULTIDRUG TRANSPORTER MFSC"/>
    <property type="match status" value="1"/>
</dbReference>
<evidence type="ECO:0000256" key="5">
    <source>
        <dbReference type="ARBA" id="ARBA00023136"/>
    </source>
</evidence>
<evidence type="ECO:0000256" key="3">
    <source>
        <dbReference type="ARBA" id="ARBA00022692"/>
    </source>
</evidence>
<dbReference type="InterPro" id="IPR020846">
    <property type="entry name" value="MFS_dom"/>
</dbReference>
<feature type="domain" description="Major facilitator superfamily (MFS) profile" evidence="7">
    <location>
        <begin position="1"/>
        <end position="356"/>
    </location>
</feature>
<evidence type="ECO:0000256" key="4">
    <source>
        <dbReference type="ARBA" id="ARBA00022989"/>
    </source>
</evidence>